<gene>
    <name evidence="1" type="ORF">Sya03_45540</name>
</gene>
<dbReference type="RefSeq" id="WP_203940417.1">
    <property type="nucleotide sequence ID" value="NZ_BAAAGJ010000011.1"/>
</dbReference>
<comment type="caution">
    <text evidence="1">The sequence shown here is derived from an EMBL/GenBank/DDBJ whole genome shotgun (WGS) entry which is preliminary data.</text>
</comment>
<evidence type="ECO:0000313" key="2">
    <source>
        <dbReference type="Proteomes" id="UP000652013"/>
    </source>
</evidence>
<reference evidence="1" key="1">
    <citation type="submission" date="2021-01" db="EMBL/GenBank/DDBJ databases">
        <title>Whole genome shotgun sequence of Spirilliplanes yamanashiensis NBRC 15828.</title>
        <authorList>
            <person name="Komaki H."/>
            <person name="Tamura T."/>
        </authorList>
    </citation>
    <scope>NUCLEOTIDE SEQUENCE</scope>
    <source>
        <strain evidence="1">NBRC 15828</strain>
    </source>
</reference>
<accession>A0A8J4DKE2</accession>
<evidence type="ECO:0000313" key="1">
    <source>
        <dbReference type="EMBL" id="GIJ05202.1"/>
    </source>
</evidence>
<name>A0A8J4DKE2_9ACTN</name>
<organism evidence="1 2">
    <name type="scientific">Spirilliplanes yamanashiensis</name>
    <dbReference type="NCBI Taxonomy" id="42233"/>
    <lineage>
        <taxon>Bacteria</taxon>
        <taxon>Bacillati</taxon>
        <taxon>Actinomycetota</taxon>
        <taxon>Actinomycetes</taxon>
        <taxon>Micromonosporales</taxon>
        <taxon>Micromonosporaceae</taxon>
        <taxon>Spirilliplanes</taxon>
    </lineage>
</organism>
<keyword evidence="2" id="KW-1185">Reference proteome</keyword>
<protein>
    <submittedName>
        <fullName evidence="1">Hydroxyurea phosphotransferase</fullName>
    </submittedName>
</protein>
<sequence length="306" mass="31661">MISVPPRLRARAAAVWGAEGARWADALPATAADVAARWQLTLGPAYPPSLNWVARARRADGTPAVLKLGVPSAGHLAGEAAALAAWAGRGAVRLLARDDERGALLLERAEPGGTAAALVPADDDAATDALIAAIRRLHRPAPPGVALPELAARRGAFAANLREWPGSVPVPLVRRADALFGELVAAPTGRVVLHGDLHHDNLLRAGREPWLAIDPHGLVGDPSYEPAALLYNPLGAAAGAVGAVDAVALLPRRIERLAAGLGADRDRVVAWGFVQAVLSEVWTADTGGPPDGRPLAVAEALLPLLR</sequence>
<dbReference type="AlphaFoldDB" id="A0A8J4DKE2"/>
<dbReference type="InterPro" id="IPR006748">
    <property type="entry name" value="NH2Glyco/OHUrea_AB-resist_kin"/>
</dbReference>
<dbReference type="InterPro" id="IPR011009">
    <property type="entry name" value="Kinase-like_dom_sf"/>
</dbReference>
<dbReference type="Proteomes" id="UP000652013">
    <property type="component" value="Unassembled WGS sequence"/>
</dbReference>
<proteinExistence type="predicted"/>
<dbReference type="EMBL" id="BOOY01000032">
    <property type="protein sequence ID" value="GIJ05202.1"/>
    <property type="molecule type" value="Genomic_DNA"/>
</dbReference>
<dbReference type="SUPFAM" id="SSF56112">
    <property type="entry name" value="Protein kinase-like (PK-like)"/>
    <property type="match status" value="1"/>
</dbReference>
<dbReference type="Pfam" id="PF04655">
    <property type="entry name" value="APH_6_hur"/>
    <property type="match status" value="1"/>
</dbReference>
<dbReference type="Gene3D" id="3.90.1200.10">
    <property type="match status" value="1"/>
</dbReference>
<dbReference type="GO" id="GO:0019748">
    <property type="term" value="P:secondary metabolic process"/>
    <property type="evidence" value="ECO:0007669"/>
    <property type="project" value="InterPro"/>
</dbReference>
<dbReference type="GO" id="GO:0016773">
    <property type="term" value="F:phosphotransferase activity, alcohol group as acceptor"/>
    <property type="evidence" value="ECO:0007669"/>
    <property type="project" value="InterPro"/>
</dbReference>